<dbReference type="GeneID" id="106068700"/>
<dbReference type="PROSITE" id="PS50157">
    <property type="entry name" value="ZINC_FINGER_C2H2_2"/>
    <property type="match status" value="6"/>
</dbReference>
<dbReference type="RefSeq" id="XP_013083610.2">
    <property type="nucleotide sequence ID" value="XM_013228156.2"/>
</dbReference>
<evidence type="ECO:0000256" key="2">
    <source>
        <dbReference type="ARBA" id="ARBA00006991"/>
    </source>
</evidence>
<feature type="compositionally biased region" description="Low complexity" evidence="12">
    <location>
        <begin position="237"/>
        <end position="254"/>
    </location>
</feature>
<dbReference type="Pfam" id="PF00096">
    <property type="entry name" value="zf-C2H2"/>
    <property type="match status" value="5"/>
</dbReference>
<dbReference type="FunFam" id="3.30.160.60:FF:000065">
    <property type="entry name" value="B-cell CLL/lymphoma 6, member B"/>
    <property type="match status" value="3"/>
</dbReference>
<dbReference type="PROSITE" id="PS00028">
    <property type="entry name" value="ZINC_FINGER_C2H2_1"/>
    <property type="match status" value="6"/>
</dbReference>
<dbReference type="GO" id="GO:0010468">
    <property type="term" value="P:regulation of gene expression"/>
    <property type="evidence" value="ECO:0007669"/>
    <property type="project" value="TreeGrafter"/>
</dbReference>
<evidence type="ECO:0000259" key="13">
    <source>
        <dbReference type="PROSITE" id="PS50157"/>
    </source>
</evidence>
<keyword evidence="10" id="KW-0539">Nucleus</keyword>
<evidence type="ECO:0000313" key="15">
    <source>
        <dbReference type="RefSeq" id="XP_013083610.2"/>
    </source>
</evidence>
<evidence type="ECO:0000256" key="8">
    <source>
        <dbReference type="ARBA" id="ARBA00023125"/>
    </source>
</evidence>
<dbReference type="GO" id="GO:0005634">
    <property type="term" value="C:nucleus"/>
    <property type="evidence" value="ECO:0007669"/>
    <property type="project" value="UniProtKB-SubCell"/>
</dbReference>
<reference evidence="15" key="1">
    <citation type="submission" date="2025-08" db="UniProtKB">
        <authorList>
            <consortium name="RefSeq"/>
        </authorList>
    </citation>
    <scope>IDENTIFICATION</scope>
</reference>
<keyword evidence="4" id="KW-0677">Repeat</keyword>
<dbReference type="InterPro" id="IPR050331">
    <property type="entry name" value="Zinc_finger"/>
</dbReference>
<feature type="domain" description="C2H2-type" evidence="13">
    <location>
        <begin position="587"/>
        <end position="614"/>
    </location>
</feature>
<protein>
    <submittedName>
        <fullName evidence="15">Zinc finger and BTB domain-containing protein 49-like</fullName>
    </submittedName>
</protein>
<evidence type="ECO:0000256" key="7">
    <source>
        <dbReference type="ARBA" id="ARBA00023015"/>
    </source>
</evidence>
<dbReference type="InterPro" id="IPR036236">
    <property type="entry name" value="Znf_C2H2_sf"/>
</dbReference>
<evidence type="ECO:0000256" key="5">
    <source>
        <dbReference type="ARBA" id="ARBA00022771"/>
    </source>
</evidence>
<dbReference type="KEGG" id="bgt:106068700"/>
<dbReference type="CDD" id="cd10534">
    <property type="entry name" value="PR-SET_PRDM-like"/>
    <property type="match status" value="1"/>
</dbReference>
<feature type="compositionally biased region" description="Basic and acidic residues" evidence="12">
    <location>
        <begin position="255"/>
        <end position="273"/>
    </location>
</feature>
<evidence type="ECO:0000256" key="11">
    <source>
        <dbReference type="PROSITE-ProRule" id="PRU00042"/>
    </source>
</evidence>
<evidence type="ECO:0000256" key="1">
    <source>
        <dbReference type="ARBA" id="ARBA00004123"/>
    </source>
</evidence>
<dbReference type="AlphaFoldDB" id="A0A9U8EE29"/>
<feature type="region of interest" description="Disordered" evidence="12">
    <location>
        <begin position="183"/>
        <end position="303"/>
    </location>
</feature>
<keyword evidence="14" id="KW-1185">Reference proteome</keyword>
<proteinExistence type="inferred from homology"/>
<accession>A0A9U8EE29</accession>
<evidence type="ECO:0000256" key="10">
    <source>
        <dbReference type="ARBA" id="ARBA00023242"/>
    </source>
</evidence>
<comment type="subcellular location">
    <subcellularLocation>
        <location evidence="1">Nucleus</location>
    </subcellularLocation>
</comment>
<feature type="domain" description="C2H2-type" evidence="13">
    <location>
        <begin position="615"/>
        <end position="642"/>
    </location>
</feature>
<feature type="domain" description="C2H2-type" evidence="13">
    <location>
        <begin position="503"/>
        <end position="530"/>
    </location>
</feature>
<dbReference type="SMART" id="SM00355">
    <property type="entry name" value="ZnF_C2H2"/>
    <property type="match status" value="6"/>
</dbReference>
<name>A0A9U8EE29_BIOGL</name>
<feature type="domain" description="C2H2-type" evidence="13">
    <location>
        <begin position="475"/>
        <end position="502"/>
    </location>
</feature>
<dbReference type="SUPFAM" id="SSF57667">
    <property type="entry name" value="beta-beta-alpha zinc fingers"/>
    <property type="match status" value="4"/>
</dbReference>
<dbReference type="InterPro" id="IPR046341">
    <property type="entry name" value="SET_dom_sf"/>
</dbReference>
<dbReference type="PANTHER" id="PTHR16515">
    <property type="entry name" value="PR DOMAIN ZINC FINGER PROTEIN"/>
    <property type="match status" value="1"/>
</dbReference>
<dbReference type="GO" id="GO:0003677">
    <property type="term" value="F:DNA binding"/>
    <property type="evidence" value="ECO:0007669"/>
    <property type="project" value="UniProtKB-KW"/>
</dbReference>
<feature type="domain" description="C2H2-type" evidence="13">
    <location>
        <begin position="531"/>
        <end position="558"/>
    </location>
</feature>
<organism evidence="14 15">
    <name type="scientific">Biomphalaria glabrata</name>
    <name type="common">Bloodfluke planorb</name>
    <name type="synonym">Freshwater snail</name>
    <dbReference type="NCBI Taxonomy" id="6526"/>
    <lineage>
        <taxon>Eukaryota</taxon>
        <taxon>Metazoa</taxon>
        <taxon>Spiralia</taxon>
        <taxon>Lophotrochozoa</taxon>
        <taxon>Mollusca</taxon>
        <taxon>Gastropoda</taxon>
        <taxon>Heterobranchia</taxon>
        <taxon>Euthyneura</taxon>
        <taxon>Panpulmonata</taxon>
        <taxon>Hygrophila</taxon>
        <taxon>Lymnaeoidea</taxon>
        <taxon>Planorbidae</taxon>
        <taxon>Biomphalaria</taxon>
    </lineage>
</organism>
<feature type="compositionally biased region" description="Low complexity" evidence="12">
    <location>
        <begin position="206"/>
        <end position="219"/>
    </location>
</feature>
<dbReference type="FunFam" id="3.30.160.60:FF:000450">
    <property type="entry name" value="PR domain zinc finger protein 14"/>
    <property type="match status" value="1"/>
</dbReference>
<sequence>MYACVLIPKELSLSISLHPSPMRTMEMSATVCSNTPLSPGAGFYPDEGEVRMDRFDSRAVLREDDIRRGFGCYDTIIYINGQEVRHCNWVRFVQITKDPNVANVISSKVRGHPFFQVIKPIKPNEEIVVLFHASPERPYYNWRSAQNQYPLLFPGITSYPASLPELHMSMLLRHDTKDNPNILTSTPVSVVMPNNDKLYPLDSEKSSNLSSSSSSFTSSNMETPHSTCRLGPPRLASCSSPMLTSTSSGESTRSTSEERFARLKYISPKEKSESTSGRSSETKENIAQENASDYTEEQRREEEISPLKDNFTFQKRLENIKTEVNSASTQDTPAMDTPKLPQCGQRKPARLLKYVDVEKTDSVVSSSLPCKLPVSESSCAPGDDTKQEVIETKQDDLEIKDSLRNECDANATSQTFGHGDISSTISSSEETSSLYQNFRQFTCQQSSVSSPSRDTEAVTSHSIQSLKRCRERTWWTCDVCGKKFDRPSLLKRHTRTHTGEKPHACDVCGKAFSTSSSLNTHRRIHSGEKPHQCKICGKRFTASSNLYYHRMTHNKQKPHKCDLCSKSFPTPGDLRSHMYIHNGSWPYRCEVCNRGFSKQTNLKNHMLLHSGDKPHDCIKCGKRFALLCNLKTHLKTHEGSDPSDSSSCEKCGTVLEKVDDACQKCSQSKQCLSLKQVKHPTDFSISKLTSTEPTKRSTLSDMRMSIFGSMANSVLKLQPNMSPSLVTYPHSYMYRPMFPSDQHLHPSWYVPTSQLVHPSQLRTPSTFHLSTHSSSTLGNECGSSVQPTVPNVSNPVLLPAVPSNLIPDRNNRLHSNTYLGFPISNTLSSHIIAQGF</sequence>
<dbReference type="Gene3D" id="2.170.270.10">
    <property type="entry name" value="SET domain"/>
    <property type="match status" value="1"/>
</dbReference>
<dbReference type="GO" id="GO:0008270">
    <property type="term" value="F:zinc ion binding"/>
    <property type="evidence" value="ECO:0007669"/>
    <property type="project" value="UniProtKB-KW"/>
</dbReference>
<feature type="domain" description="C2H2-type" evidence="13">
    <location>
        <begin position="559"/>
        <end position="586"/>
    </location>
</feature>
<dbReference type="Pfam" id="PF21549">
    <property type="entry name" value="PRDM2_PR"/>
    <property type="match status" value="1"/>
</dbReference>
<keyword evidence="3" id="KW-0479">Metal-binding</keyword>
<evidence type="ECO:0000256" key="9">
    <source>
        <dbReference type="ARBA" id="ARBA00023163"/>
    </source>
</evidence>
<keyword evidence="7" id="KW-0805">Transcription regulation</keyword>
<keyword evidence="5 11" id="KW-0863">Zinc-finger</keyword>
<keyword evidence="6" id="KW-0862">Zinc</keyword>
<dbReference type="Proteomes" id="UP001165740">
    <property type="component" value="Chromosome 14"/>
</dbReference>
<keyword evidence="9" id="KW-0804">Transcription</keyword>
<evidence type="ECO:0000313" key="14">
    <source>
        <dbReference type="Proteomes" id="UP001165740"/>
    </source>
</evidence>
<dbReference type="Gene3D" id="3.30.160.60">
    <property type="entry name" value="Classic Zinc Finger"/>
    <property type="match status" value="6"/>
</dbReference>
<dbReference type="OrthoDB" id="3437960at2759"/>
<dbReference type="InterPro" id="IPR001214">
    <property type="entry name" value="SET_dom"/>
</dbReference>
<comment type="similarity">
    <text evidence="2">Belongs to the krueppel C2H2-type zinc-finger protein family.</text>
</comment>
<dbReference type="InterPro" id="IPR013087">
    <property type="entry name" value="Znf_C2H2_type"/>
</dbReference>
<keyword evidence="8" id="KW-0238">DNA-binding</keyword>
<evidence type="ECO:0000256" key="12">
    <source>
        <dbReference type="SAM" id="MobiDB-lite"/>
    </source>
</evidence>
<evidence type="ECO:0000256" key="6">
    <source>
        <dbReference type="ARBA" id="ARBA00022833"/>
    </source>
</evidence>
<dbReference type="FunFam" id="3.30.160.60:FF:000193">
    <property type="entry name" value="Zinc finger protein 300"/>
    <property type="match status" value="1"/>
</dbReference>
<evidence type="ECO:0000256" key="4">
    <source>
        <dbReference type="ARBA" id="ARBA00022737"/>
    </source>
</evidence>
<evidence type="ECO:0000256" key="3">
    <source>
        <dbReference type="ARBA" id="ARBA00022723"/>
    </source>
</evidence>
<gene>
    <name evidence="15" type="primary">LOC106068700</name>
</gene>
<dbReference type="FunFam" id="3.30.160.60:FF:001532">
    <property type="entry name" value="Zinc finger protein 483"/>
    <property type="match status" value="1"/>
</dbReference>
<dbReference type="PANTHER" id="PTHR16515:SF49">
    <property type="entry name" value="GASTRULA ZINC FINGER PROTEIN XLCGF49.1-LIKE-RELATED"/>
    <property type="match status" value="1"/>
</dbReference>